<feature type="region of interest" description="Disordered" evidence="1">
    <location>
        <begin position="96"/>
        <end position="116"/>
    </location>
</feature>
<evidence type="ECO:0000313" key="3">
    <source>
        <dbReference type="Proteomes" id="UP001239994"/>
    </source>
</evidence>
<organism evidence="2 3">
    <name type="scientific">Electrophorus voltai</name>
    <dbReference type="NCBI Taxonomy" id="2609070"/>
    <lineage>
        <taxon>Eukaryota</taxon>
        <taxon>Metazoa</taxon>
        <taxon>Chordata</taxon>
        <taxon>Craniata</taxon>
        <taxon>Vertebrata</taxon>
        <taxon>Euteleostomi</taxon>
        <taxon>Actinopterygii</taxon>
        <taxon>Neopterygii</taxon>
        <taxon>Teleostei</taxon>
        <taxon>Ostariophysi</taxon>
        <taxon>Gymnotiformes</taxon>
        <taxon>Gymnotoidei</taxon>
        <taxon>Gymnotidae</taxon>
        <taxon>Electrophorus</taxon>
    </lineage>
</organism>
<feature type="compositionally biased region" description="Polar residues" evidence="1">
    <location>
        <begin position="101"/>
        <end position="112"/>
    </location>
</feature>
<protein>
    <submittedName>
        <fullName evidence="2">Uncharacterized protein</fullName>
    </submittedName>
</protein>
<dbReference type="AlphaFoldDB" id="A0AAD8ZD92"/>
<evidence type="ECO:0000256" key="1">
    <source>
        <dbReference type="SAM" id="MobiDB-lite"/>
    </source>
</evidence>
<dbReference type="EMBL" id="JAROKS010000014">
    <property type="protein sequence ID" value="KAK1796930.1"/>
    <property type="molecule type" value="Genomic_DNA"/>
</dbReference>
<comment type="caution">
    <text evidence="2">The sequence shown here is derived from an EMBL/GenBank/DDBJ whole genome shotgun (WGS) entry which is preliminary data.</text>
</comment>
<keyword evidence="3" id="KW-1185">Reference proteome</keyword>
<feature type="region of interest" description="Disordered" evidence="1">
    <location>
        <begin position="1"/>
        <end position="70"/>
    </location>
</feature>
<name>A0AAD8ZD92_9TELE</name>
<sequence length="253" mass="26093">MEVEEYPHRDPPSHGDAKSSESKEPPAPKALPRIHCPGASKLTRVASREAPLLDKVTPPPEAKSSRAYAPTLKPCASKKAAVPIPEPGQSLLPRLARDTSRQAGQSSTQPTTGGLVGVPSPFPGLLNVHGGAHVPVTVTVSVPITLNVPVTLLPFVPVPVSVCVPASVIVLLPVLPQATLLTLAHGGLSGPPTSAIPKPDCDVPCEDALDSAGVEVPQYLGRQSEVHQASEVVKTLMSLLCQGVGMAGPGQVL</sequence>
<proteinExistence type="predicted"/>
<reference evidence="2" key="1">
    <citation type="submission" date="2023-03" db="EMBL/GenBank/DDBJ databases">
        <title>Electrophorus voltai genome.</title>
        <authorList>
            <person name="Bian C."/>
        </authorList>
    </citation>
    <scope>NUCLEOTIDE SEQUENCE</scope>
    <source>
        <strain evidence="2">CB-2022</strain>
        <tissue evidence="2">Muscle</tissue>
    </source>
</reference>
<feature type="compositionally biased region" description="Basic and acidic residues" evidence="1">
    <location>
        <begin position="1"/>
        <end position="26"/>
    </location>
</feature>
<dbReference type="Proteomes" id="UP001239994">
    <property type="component" value="Unassembled WGS sequence"/>
</dbReference>
<accession>A0AAD8ZD92</accession>
<evidence type="ECO:0000313" key="2">
    <source>
        <dbReference type="EMBL" id="KAK1796930.1"/>
    </source>
</evidence>
<gene>
    <name evidence="2" type="ORF">P4O66_000893</name>
</gene>